<keyword evidence="2" id="KW-1185">Reference proteome</keyword>
<proteinExistence type="predicted"/>
<accession>A0A078B792</accession>
<evidence type="ECO:0000313" key="2">
    <source>
        <dbReference type="Proteomes" id="UP000039865"/>
    </source>
</evidence>
<gene>
    <name evidence="1" type="primary">Contig18919.g20072</name>
    <name evidence="1" type="ORF">STYLEM_18303</name>
</gene>
<dbReference type="AlphaFoldDB" id="A0A078B792"/>
<dbReference type="OrthoDB" id="17798at2759"/>
<organism evidence="1 2">
    <name type="scientific">Stylonychia lemnae</name>
    <name type="common">Ciliate</name>
    <dbReference type="NCBI Taxonomy" id="5949"/>
    <lineage>
        <taxon>Eukaryota</taxon>
        <taxon>Sar</taxon>
        <taxon>Alveolata</taxon>
        <taxon>Ciliophora</taxon>
        <taxon>Intramacronucleata</taxon>
        <taxon>Spirotrichea</taxon>
        <taxon>Stichotrichia</taxon>
        <taxon>Sporadotrichida</taxon>
        <taxon>Oxytrichidae</taxon>
        <taxon>Stylonychinae</taxon>
        <taxon>Stylonychia</taxon>
    </lineage>
</organism>
<protein>
    <submittedName>
        <fullName evidence="1">Uncharacterized protein</fullName>
    </submittedName>
</protein>
<dbReference type="Proteomes" id="UP000039865">
    <property type="component" value="Unassembled WGS sequence"/>
</dbReference>
<reference evidence="1 2" key="1">
    <citation type="submission" date="2014-06" db="EMBL/GenBank/DDBJ databases">
        <authorList>
            <person name="Swart Estienne"/>
        </authorList>
    </citation>
    <scope>NUCLEOTIDE SEQUENCE [LARGE SCALE GENOMIC DNA]</scope>
    <source>
        <strain evidence="1 2">130c</strain>
    </source>
</reference>
<sequence length="115" mass="13439">MDDDILQERESKIRSNKLAFQEVQQTSEYMETHYYNQKSLTESKQYMTMNLFWADYANYLATRVDESKPFLTANFIRCIKDSRSALISLAILGLAFEDVSHTYKTNEEGSKRSIS</sequence>
<dbReference type="EMBL" id="CCKQ01017307">
    <property type="protein sequence ID" value="CDW89172.1"/>
    <property type="molecule type" value="Genomic_DNA"/>
</dbReference>
<dbReference type="InParanoid" id="A0A078B792"/>
<evidence type="ECO:0000313" key="1">
    <source>
        <dbReference type="EMBL" id="CDW89172.1"/>
    </source>
</evidence>
<name>A0A078B792_STYLE</name>